<feature type="compositionally biased region" description="Basic and acidic residues" evidence="1">
    <location>
        <begin position="30"/>
        <end position="44"/>
    </location>
</feature>
<accession>A0A5N6KBZ2</accession>
<dbReference type="Proteomes" id="UP000326757">
    <property type="component" value="Unassembled WGS sequence"/>
</dbReference>
<keyword evidence="3" id="KW-1185">Reference proteome</keyword>
<dbReference type="OrthoDB" id="5422613at2759"/>
<gene>
    <name evidence="2" type="ORF">EYC80_002813</name>
</gene>
<name>A0A5N6KBZ2_MONLA</name>
<reference evidence="2 3" key="1">
    <citation type="submission" date="2019-06" db="EMBL/GenBank/DDBJ databases">
        <title>Genome Sequence of the Brown Rot Fungal Pathogen Monilinia laxa.</title>
        <authorList>
            <person name="De Miccolis Angelini R.M."/>
            <person name="Landi L."/>
            <person name="Abate D."/>
            <person name="Pollastro S."/>
            <person name="Romanazzi G."/>
            <person name="Faretra F."/>
        </authorList>
    </citation>
    <scope>NUCLEOTIDE SEQUENCE [LARGE SCALE GENOMIC DNA]</scope>
    <source>
        <strain evidence="2 3">Mlax316</strain>
    </source>
</reference>
<organism evidence="2 3">
    <name type="scientific">Monilinia laxa</name>
    <name type="common">Brown rot fungus</name>
    <name type="synonym">Sclerotinia laxa</name>
    <dbReference type="NCBI Taxonomy" id="61186"/>
    <lineage>
        <taxon>Eukaryota</taxon>
        <taxon>Fungi</taxon>
        <taxon>Dikarya</taxon>
        <taxon>Ascomycota</taxon>
        <taxon>Pezizomycotina</taxon>
        <taxon>Leotiomycetes</taxon>
        <taxon>Helotiales</taxon>
        <taxon>Sclerotiniaceae</taxon>
        <taxon>Monilinia</taxon>
    </lineage>
</organism>
<evidence type="ECO:0000256" key="1">
    <source>
        <dbReference type="SAM" id="MobiDB-lite"/>
    </source>
</evidence>
<dbReference type="AlphaFoldDB" id="A0A5N6KBZ2"/>
<sequence>MGKIEIDGRNIIISKGFVDLTGDNESDAEEEKKETGDESERGESSQEADEEDVPALTKQQVEQLIASKKRSLYIFKWIKDVDHDSDFWADHDDDAHGDPQSFEDDPDFAEGFIWDCCKQLATEKSCMNSRHEVMEERSHKRTRH</sequence>
<evidence type="ECO:0000313" key="2">
    <source>
        <dbReference type="EMBL" id="KAB8300885.1"/>
    </source>
</evidence>
<dbReference type="EMBL" id="VIGI01000004">
    <property type="protein sequence ID" value="KAB8300885.1"/>
    <property type="molecule type" value="Genomic_DNA"/>
</dbReference>
<dbReference type="PANTHER" id="PTHR38167:SF1">
    <property type="entry name" value="C2H2-TYPE DOMAIN-CONTAINING PROTEIN"/>
    <property type="match status" value="1"/>
</dbReference>
<feature type="region of interest" description="Disordered" evidence="1">
    <location>
        <begin position="19"/>
        <end position="58"/>
    </location>
</feature>
<proteinExistence type="predicted"/>
<evidence type="ECO:0000313" key="3">
    <source>
        <dbReference type="Proteomes" id="UP000326757"/>
    </source>
</evidence>
<comment type="caution">
    <text evidence="2">The sequence shown here is derived from an EMBL/GenBank/DDBJ whole genome shotgun (WGS) entry which is preliminary data.</text>
</comment>
<protein>
    <submittedName>
        <fullName evidence="2">Uncharacterized protein</fullName>
    </submittedName>
</protein>
<dbReference type="PANTHER" id="PTHR38167">
    <property type="entry name" value="C2H2-TYPE DOMAIN-CONTAINING PROTEIN"/>
    <property type="match status" value="1"/>
</dbReference>